<reference evidence="4" key="1">
    <citation type="submission" date="2006-03" db="EMBL/GenBank/DDBJ databases">
        <authorList>
            <person name="Bowman J."/>
            <person name="Ferriera S."/>
            <person name="Johnson J."/>
            <person name="Kravitz S."/>
            <person name="Halpern A."/>
            <person name="Remington K."/>
            <person name="Beeson K."/>
            <person name="Tran B."/>
            <person name="Rogers Y.-H."/>
            <person name="Friedman R."/>
            <person name="Venter J.C."/>
        </authorList>
    </citation>
    <scope>NUCLEOTIDE SEQUENCE [LARGE SCALE GENOMIC DNA]</scope>
    <source>
        <strain evidence="4">ATCC 700755</strain>
    </source>
</reference>
<accession>K4IWM2</accession>
<dbReference type="HOGENOM" id="CLU_628144_0_0_10"/>
<dbReference type="OrthoDB" id="5381604at2"/>
<evidence type="ECO:0000256" key="1">
    <source>
        <dbReference type="ARBA" id="ARBA00022729"/>
    </source>
</evidence>
<dbReference type="Gene3D" id="2.60.120.430">
    <property type="entry name" value="Galactose-binding lectin"/>
    <property type="match status" value="1"/>
</dbReference>
<name>K4IWM2_PSYTT</name>
<feature type="signal peptide" evidence="2">
    <location>
        <begin position="1"/>
        <end position="19"/>
    </location>
</feature>
<reference evidence="4" key="2">
    <citation type="submission" date="2012-09" db="EMBL/GenBank/DDBJ databases">
        <title>The complete sequence of Psychroflexus torquis an extreme psychrophile from sea-ice that is stimulated by light.</title>
        <authorList>
            <person name="Feng S."/>
            <person name="Powell S.M."/>
            <person name="Bowman J.P."/>
        </authorList>
    </citation>
    <scope>NUCLEOTIDE SEQUENCE [LARGE SCALE GENOMIC DNA]</scope>
    <source>
        <strain evidence="4">ATCC 700755</strain>
    </source>
</reference>
<evidence type="ECO:0000259" key="3">
    <source>
        <dbReference type="Pfam" id="PF18962"/>
    </source>
</evidence>
<dbReference type="InterPro" id="IPR026444">
    <property type="entry name" value="Secre_tail"/>
</dbReference>
<organism evidence="4 5">
    <name type="scientific">Psychroflexus torquis (strain ATCC 700755 / CIP 106069 / ACAM 623)</name>
    <dbReference type="NCBI Taxonomy" id="313595"/>
    <lineage>
        <taxon>Bacteria</taxon>
        <taxon>Pseudomonadati</taxon>
        <taxon>Bacteroidota</taxon>
        <taxon>Flavobacteriia</taxon>
        <taxon>Flavobacteriales</taxon>
        <taxon>Flavobacteriaceae</taxon>
        <taxon>Psychroflexus</taxon>
    </lineage>
</organism>
<evidence type="ECO:0000313" key="4">
    <source>
        <dbReference type="EMBL" id="AFU69870.1"/>
    </source>
</evidence>
<evidence type="ECO:0000313" key="5">
    <source>
        <dbReference type="Proteomes" id="UP000008514"/>
    </source>
</evidence>
<dbReference type="NCBIfam" id="TIGR04183">
    <property type="entry name" value="Por_Secre_tail"/>
    <property type="match status" value="1"/>
</dbReference>
<keyword evidence="1 2" id="KW-0732">Signal</keyword>
<dbReference type="eggNOG" id="COG1409">
    <property type="taxonomic scope" value="Bacteria"/>
</dbReference>
<feature type="chain" id="PRO_5003879608" evidence="2">
    <location>
        <begin position="20"/>
        <end position="430"/>
    </location>
</feature>
<proteinExistence type="predicted"/>
<dbReference type="STRING" id="313595.P700755_003220"/>
<dbReference type="EMBL" id="CP003879">
    <property type="protein sequence ID" value="AFU69870.1"/>
    <property type="molecule type" value="Genomic_DNA"/>
</dbReference>
<dbReference type="Pfam" id="PF18962">
    <property type="entry name" value="Por_Secre_tail"/>
    <property type="match status" value="1"/>
</dbReference>
<dbReference type="Proteomes" id="UP000008514">
    <property type="component" value="Chromosome"/>
</dbReference>
<dbReference type="KEGG" id="ptq:P700755_003220"/>
<gene>
    <name evidence="4" type="ordered locus">P700755_003220</name>
</gene>
<sequence length="430" mass="47126">MKKITFLLMMMLTSTLVFAQTLPLDFEVPEDDTFEPFNGAITSVVIDPTDGSNMVLELIGNGQPFDGATITMATYIDLSDDATNTITFDFWSPVPDLRTHLLKLEGATNGPGAVELTFDSNAQGWQSISINFGPNLADDYPKMSFFPDFNNGELGTYYFDDITGPNGIVIPVDPIPSVAAPVPTALDDETYSIYNDTNGFTTIFPVVYSFGVLAGEPDLDPSDDMNKALKFNFGVAGWGQGEGGPDDVSAYDFVSFDYWAGAGVVGFDFVMISNDAGITEHKYQISIQEPVVNGTWVKVEIPMSFFTDLGFSETAFFQWKMSPLNDSVDNDGIVYLDNVLLTQNSTLSTNQFSQADFTVYPNPTRNVWNIKTSVNISSVKVYNLLGNLVLDQKVDANEAVISSEGLATGVYFVKIENEANYFKTVKVIKN</sequence>
<dbReference type="AlphaFoldDB" id="K4IWM2"/>
<keyword evidence="5" id="KW-1185">Reference proteome</keyword>
<protein>
    <submittedName>
        <fullName evidence="4">Secreted protein with Por secretion system C-terminal sorting domain</fullName>
    </submittedName>
</protein>
<feature type="domain" description="Secretion system C-terminal sorting" evidence="3">
    <location>
        <begin position="359"/>
        <end position="424"/>
    </location>
</feature>
<evidence type="ECO:0000256" key="2">
    <source>
        <dbReference type="SAM" id="SignalP"/>
    </source>
</evidence>
<dbReference type="RefSeq" id="WP_015025420.1">
    <property type="nucleotide sequence ID" value="NC_018721.1"/>
</dbReference>